<dbReference type="EMBL" id="LR134253">
    <property type="protein sequence ID" value="VED50770.1"/>
    <property type="molecule type" value="Genomic_DNA"/>
</dbReference>
<gene>
    <name evidence="1" type="ORF">NCTC9997_03409</name>
</gene>
<organism evidence="1 2">
    <name type="scientific">Raoultella terrigena</name>
    <name type="common">Klebsiella terrigena</name>
    <dbReference type="NCBI Taxonomy" id="577"/>
    <lineage>
        <taxon>Bacteria</taxon>
        <taxon>Pseudomonadati</taxon>
        <taxon>Pseudomonadota</taxon>
        <taxon>Gammaproteobacteria</taxon>
        <taxon>Enterobacterales</taxon>
        <taxon>Enterobacteriaceae</taxon>
        <taxon>Klebsiella/Raoultella group</taxon>
        <taxon>Raoultella</taxon>
    </lineage>
</organism>
<evidence type="ECO:0000313" key="1">
    <source>
        <dbReference type="EMBL" id="VED50770.1"/>
    </source>
</evidence>
<name>A0A7Z8ZCI9_RAOTE</name>
<reference evidence="1 2" key="1">
    <citation type="submission" date="2018-12" db="EMBL/GenBank/DDBJ databases">
        <authorList>
            <consortium name="Pathogen Informatics"/>
        </authorList>
    </citation>
    <scope>NUCLEOTIDE SEQUENCE [LARGE SCALE GENOMIC DNA]</scope>
    <source>
        <strain evidence="1 2">NCTC9997</strain>
    </source>
</reference>
<dbReference type="AlphaFoldDB" id="A0A7Z8ZCI9"/>
<accession>A0A7Z8ZCI9</accession>
<dbReference type="Proteomes" id="UP000267630">
    <property type="component" value="Chromosome 3"/>
</dbReference>
<proteinExistence type="predicted"/>
<sequence length="77" mass="8664">MSEDDAGFITKIAVFDVQVGVADATAVHFQQRFAMLQGTQRFFRYIDLMVVSDNGSFHIFSLILVTNYVAFSVNNTH</sequence>
<evidence type="ECO:0000313" key="2">
    <source>
        <dbReference type="Proteomes" id="UP000267630"/>
    </source>
</evidence>
<protein>
    <submittedName>
        <fullName evidence="1">Uncharacterized protein</fullName>
    </submittedName>
</protein>
<keyword evidence="2" id="KW-1185">Reference proteome</keyword>